<dbReference type="InterPro" id="IPR020846">
    <property type="entry name" value="MFS_dom"/>
</dbReference>
<dbReference type="InterPro" id="IPR036259">
    <property type="entry name" value="MFS_trans_sf"/>
</dbReference>
<dbReference type="PROSITE" id="PS50850">
    <property type="entry name" value="MFS"/>
    <property type="match status" value="1"/>
</dbReference>
<dbReference type="Proteomes" id="UP001286456">
    <property type="component" value="Unassembled WGS sequence"/>
</dbReference>
<evidence type="ECO:0000259" key="8">
    <source>
        <dbReference type="PROSITE" id="PS50850"/>
    </source>
</evidence>
<feature type="transmembrane region" description="Helical" evidence="7">
    <location>
        <begin position="150"/>
        <end position="171"/>
    </location>
</feature>
<feature type="transmembrane region" description="Helical" evidence="7">
    <location>
        <begin position="528"/>
        <end position="548"/>
    </location>
</feature>
<dbReference type="SUPFAM" id="SSF103473">
    <property type="entry name" value="MFS general substrate transporter"/>
    <property type="match status" value="1"/>
</dbReference>
<feature type="transmembrane region" description="Helical" evidence="7">
    <location>
        <begin position="256"/>
        <end position="274"/>
    </location>
</feature>
<organism evidence="9 10">
    <name type="scientific">Cercophora scortea</name>
    <dbReference type="NCBI Taxonomy" id="314031"/>
    <lineage>
        <taxon>Eukaryota</taxon>
        <taxon>Fungi</taxon>
        <taxon>Dikarya</taxon>
        <taxon>Ascomycota</taxon>
        <taxon>Pezizomycotina</taxon>
        <taxon>Sordariomycetes</taxon>
        <taxon>Sordariomycetidae</taxon>
        <taxon>Sordariales</taxon>
        <taxon>Lasiosphaeriaceae</taxon>
        <taxon>Cercophora</taxon>
    </lineage>
</organism>
<feature type="transmembrane region" description="Helical" evidence="7">
    <location>
        <begin position="58"/>
        <end position="83"/>
    </location>
</feature>
<dbReference type="Pfam" id="PF07690">
    <property type="entry name" value="MFS_1"/>
    <property type="match status" value="1"/>
</dbReference>
<dbReference type="EMBL" id="JAUEPO010000003">
    <property type="protein sequence ID" value="KAK3326968.1"/>
    <property type="molecule type" value="Genomic_DNA"/>
</dbReference>
<evidence type="ECO:0000256" key="1">
    <source>
        <dbReference type="ARBA" id="ARBA00004141"/>
    </source>
</evidence>
<reference evidence="9" key="1">
    <citation type="journal article" date="2023" name="Mol. Phylogenet. Evol.">
        <title>Genome-scale phylogeny and comparative genomics of the fungal order Sordariales.</title>
        <authorList>
            <person name="Hensen N."/>
            <person name="Bonometti L."/>
            <person name="Westerberg I."/>
            <person name="Brannstrom I.O."/>
            <person name="Guillou S."/>
            <person name="Cros-Aarteil S."/>
            <person name="Calhoun S."/>
            <person name="Haridas S."/>
            <person name="Kuo A."/>
            <person name="Mondo S."/>
            <person name="Pangilinan J."/>
            <person name="Riley R."/>
            <person name="LaButti K."/>
            <person name="Andreopoulos B."/>
            <person name="Lipzen A."/>
            <person name="Chen C."/>
            <person name="Yan M."/>
            <person name="Daum C."/>
            <person name="Ng V."/>
            <person name="Clum A."/>
            <person name="Steindorff A."/>
            <person name="Ohm R.A."/>
            <person name="Martin F."/>
            <person name="Silar P."/>
            <person name="Natvig D.O."/>
            <person name="Lalanne C."/>
            <person name="Gautier V."/>
            <person name="Ament-Velasquez S.L."/>
            <person name="Kruys A."/>
            <person name="Hutchinson M.I."/>
            <person name="Powell A.J."/>
            <person name="Barry K."/>
            <person name="Miller A.N."/>
            <person name="Grigoriev I.V."/>
            <person name="Debuchy R."/>
            <person name="Gladieux P."/>
            <person name="Hiltunen Thoren M."/>
            <person name="Johannesson H."/>
        </authorList>
    </citation>
    <scope>NUCLEOTIDE SEQUENCE</scope>
    <source>
        <strain evidence="9">SMH4131-1</strain>
    </source>
</reference>
<keyword evidence="3 7" id="KW-0812">Transmembrane</keyword>
<evidence type="ECO:0000313" key="9">
    <source>
        <dbReference type="EMBL" id="KAK3326968.1"/>
    </source>
</evidence>
<dbReference type="PANTHER" id="PTHR23501:SF193">
    <property type="entry name" value="MULTIDRUG TRANSPORTER, PUTATIVE (AFU_ORTHOLOGUE AFUA_8G00940)-RELATED"/>
    <property type="match status" value="1"/>
</dbReference>
<feature type="region of interest" description="Disordered" evidence="6">
    <location>
        <begin position="1"/>
        <end position="36"/>
    </location>
</feature>
<feature type="transmembrane region" description="Helical" evidence="7">
    <location>
        <begin position="217"/>
        <end position="235"/>
    </location>
</feature>
<protein>
    <submittedName>
        <fullName evidence="9">MFS multidrug transporter</fullName>
    </submittedName>
</protein>
<feature type="transmembrane region" description="Helical" evidence="7">
    <location>
        <begin position="183"/>
        <end position="205"/>
    </location>
</feature>
<dbReference type="CDD" id="cd17502">
    <property type="entry name" value="MFS_Azr1_MDR_like"/>
    <property type="match status" value="1"/>
</dbReference>
<gene>
    <name evidence="9" type="ORF">B0T19DRAFT_459945</name>
</gene>
<keyword evidence="5 7" id="KW-0472">Membrane</keyword>
<feature type="transmembrane region" description="Helical" evidence="7">
    <location>
        <begin position="387"/>
        <end position="409"/>
    </location>
</feature>
<evidence type="ECO:0000256" key="4">
    <source>
        <dbReference type="ARBA" id="ARBA00022989"/>
    </source>
</evidence>
<keyword evidence="4 7" id="KW-1133">Transmembrane helix</keyword>
<feature type="domain" description="Major facilitator superfamily (MFS) profile" evidence="8">
    <location>
        <begin position="60"/>
        <end position="515"/>
    </location>
</feature>
<dbReference type="InterPro" id="IPR011701">
    <property type="entry name" value="MFS"/>
</dbReference>
<comment type="subcellular location">
    <subcellularLocation>
        <location evidence="1">Membrane</location>
        <topology evidence="1">Multi-pass membrane protein</topology>
    </subcellularLocation>
</comment>
<feature type="transmembrane region" description="Helical" evidence="7">
    <location>
        <begin position="361"/>
        <end position="382"/>
    </location>
</feature>
<evidence type="ECO:0000256" key="6">
    <source>
        <dbReference type="SAM" id="MobiDB-lite"/>
    </source>
</evidence>
<proteinExistence type="inferred from homology"/>
<dbReference type="AlphaFoldDB" id="A0AAE0IKQ9"/>
<name>A0AAE0IKQ9_9PEZI</name>
<evidence type="ECO:0000256" key="2">
    <source>
        <dbReference type="ARBA" id="ARBA00007520"/>
    </source>
</evidence>
<sequence>MDLEAKPQESWASNRDGDGTDQECIKNAASEPDKDAPPILRLEVQDNPRQYATGVRLWLINFAAASIMFLALLDSSIISTAIPVITSDFHSMLDIGWYGAAYQLANACMQPLAGKFFTFFHSKPTFLVFFAIFEVGSLICGLASSSKMLIFGRAIAGLGSSGVVNGVLAIVAGSVPLAKRPAVTGIGLGFSQLGLVLGPLVGGLLTEKSSWRWCFYINLPLGALFVFPIFFITVHGHATRPKDVPLFSFLCHKMDMIGFFLFAPAAIMFLMALQYGGNQFAWDSPVVLGLFCGSAVTLAIFLLVEHYKGKEALVPLAMIRRRIVWCSYLVMMFSIATSFCTSYFLPIYFQAVMEASPVMSGVYLLPNIIAQLIGAVVAGVLVGKIGYYLPVSVFAGVLLTLGCGLISTYSPTATHVAWIGYQVVLGSGRGIGVQMPIIALQNFLDSSEIALGTSLLMFCHTIGGAIFLSSAEMIFTNGLRSLIPAYAPLVDPNAIIAAGATSSGLLTAVDPSQLPGVLVAICKSVNRVFYITTGAGFAAFCFAWGMGWKDVRGRDDDFQAVGAENDE</sequence>
<reference evidence="9" key="2">
    <citation type="submission" date="2023-06" db="EMBL/GenBank/DDBJ databases">
        <authorList>
            <consortium name="Lawrence Berkeley National Laboratory"/>
            <person name="Haridas S."/>
            <person name="Hensen N."/>
            <person name="Bonometti L."/>
            <person name="Westerberg I."/>
            <person name="Brannstrom I.O."/>
            <person name="Guillou S."/>
            <person name="Cros-Aarteil S."/>
            <person name="Calhoun S."/>
            <person name="Kuo A."/>
            <person name="Mondo S."/>
            <person name="Pangilinan J."/>
            <person name="Riley R."/>
            <person name="Labutti K."/>
            <person name="Andreopoulos B."/>
            <person name="Lipzen A."/>
            <person name="Chen C."/>
            <person name="Yanf M."/>
            <person name="Daum C."/>
            <person name="Ng V."/>
            <person name="Clum A."/>
            <person name="Steindorff A."/>
            <person name="Ohm R."/>
            <person name="Martin F."/>
            <person name="Silar P."/>
            <person name="Natvig D."/>
            <person name="Lalanne C."/>
            <person name="Gautier V."/>
            <person name="Ament-Velasquez S.L."/>
            <person name="Kruys A."/>
            <person name="Hutchinson M.I."/>
            <person name="Powell A.J."/>
            <person name="Barry K."/>
            <person name="Miller A.N."/>
            <person name="Grigoriev I.V."/>
            <person name="Debuchy R."/>
            <person name="Gladieux P."/>
            <person name="Thoren M.H."/>
            <person name="Johannesson H."/>
        </authorList>
    </citation>
    <scope>NUCLEOTIDE SEQUENCE</scope>
    <source>
        <strain evidence="9">SMH4131-1</strain>
    </source>
</reference>
<feature type="transmembrane region" description="Helical" evidence="7">
    <location>
        <begin position="286"/>
        <end position="304"/>
    </location>
</feature>
<dbReference type="GO" id="GO:0022857">
    <property type="term" value="F:transmembrane transporter activity"/>
    <property type="evidence" value="ECO:0007669"/>
    <property type="project" value="InterPro"/>
</dbReference>
<keyword evidence="10" id="KW-1185">Reference proteome</keyword>
<dbReference type="GO" id="GO:0005886">
    <property type="term" value="C:plasma membrane"/>
    <property type="evidence" value="ECO:0007669"/>
    <property type="project" value="TreeGrafter"/>
</dbReference>
<evidence type="ECO:0000256" key="7">
    <source>
        <dbReference type="SAM" id="Phobius"/>
    </source>
</evidence>
<dbReference type="Gene3D" id="1.20.1250.20">
    <property type="entry name" value="MFS general substrate transporter like domains"/>
    <property type="match status" value="2"/>
</dbReference>
<comment type="similarity">
    <text evidence="2">Belongs to the major facilitator superfamily. TCR/Tet family.</text>
</comment>
<evidence type="ECO:0000256" key="5">
    <source>
        <dbReference type="ARBA" id="ARBA00023136"/>
    </source>
</evidence>
<comment type="caution">
    <text evidence="9">The sequence shown here is derived from an EMBL/GenBank/DDBJ whole genome shotgun (WGS) entry which is preliminary data.</text>
</comment>
<dbReference type="PANTHER" id="PTHR23501">
    <property type="entry name" value="MAJOR FACILITATOR SUPERFAMILY"/>
    <property type="match status" value="1"/>
</dbReference>
<feature type="transmembrane region" description="Helical" evidence="7">
    <location>
        <begin position="449"/>
        <end position="468"/>
    </location>
</feature>
<evidence type="ECO:0000256" key="3">
    <source>
        <dbReference type="ARBA" id="ARBA00022692"/>
    </source>
</evidence>
<accession>A0AAE0IKQ9</accession>
<feature type="transmembrane region" description="Helical" evidence="7">
    <location>
        <begin position="325"/>
        <end position="349"/>
    </location>
</feature>
<evidence type="ECO:0000313" key="10">
    <source>
        <dbReference type="Proteomes" id="UP001286456"/>
    </source>
</evidence>
<dbReference type="PRINTS" id="PR01036">
    <property type="entry name" value="TCRTETB"/>
</dbReference>
<feature type="transmembrane region" description="Helical" evidence="7">
    <location>
        <begin position="125"/>
        <end position="144"/>
    </location>
</feature>